<accession>A0A0H2TJZ7</accession>
<name>A0A0H2TJZ7_MAGP6</name>
<sequence length="172" mass="18822">SLYFPNFFGRTLSKTDPGPHDTTPTLSGKTSVVAVFSSAWAERQVDSFISAEANPALHRILDGSDGGAVQLVRLNIEDNAGKAWLIRLFAGSLRRRVGESNWDKYFVVRNPVSTAISECIGILNAKVGYVYLVDSDCRIRWAASGNSEPEERSSLVKGLQRLLTDTTATQSE</sequence>
<dbReference type="GO" id="GO:0005743">
    <property type="term" value="C:mitochondrial inner membrane"/>
    <property type="evidence" value="ECO:0007669"/>
    <property type="project" value="TreeGrafter"/>
</dbReference>
<dbReference type="Pfam" id="PF05176">
    <property type="entry name" value="ATP-synt_10"/>
    <property type="match status" value="1"/>
</dbReference>
<dbReference type="InterPro" id="IPR007849">
    <property type="entry name" value="ATP10"/>
</dbReference>
<dbReference type="PANTHER" id="PTHR28106:SF1">
    <property type="entry name" value="MITOCHONDRIAL ATPASE COMPLEX SUBUNIT ATP10"/>
    <property type="match status" value="1"/>
</dbReference>
<evidence type="ECO:0000313" key="1">
    <source>
        <dbReference type="EMBL" id="KLU84198.1"/>
    </source>
</evidence>
<feature type="non-terminal residue" evidence="1">
    <location>
        <position position="1"/>
    </location>
</feature>
<organism evidence="1">
    <name type="scientific">Magnaporthiopsis poae (strain ATCC 64411 / 73-15)</name>
    <name type="common">Kentucky bluegrass fungus</name>
    <name type="synonym">Magnaporthe poae</name>
    <dbReference type="NCBI Taxonomy" id="644358"/>
    <lineage>
        <taxon>Eukaryota</taxon>
        <taxon>Fungi</taxon>
        <taxon>Dikarya</taxon>
        <taxon>Ascomycota</taxon>
        <taxon>Pezizomycotina</taxon>
        <taxon>Sordariomycetes</taxon>
        <taxon>Sordariomycetidae</taxon>
        <taxon>Magnaporthales</taxon>
        <taxon>Magnaporthaceae</taxon>
        <taxon>Magnaporthiopsis</taxon>
    </lineage>
</organism>
<dbReference type="GO" id="GO:0033615">
    <property type="term" value="P:mitochondrial proton-transporting ATP synthase complex assembly"/>
    <property type="evidence" value="ECO:0007669"/>
    <property type="project" value="TreeGrafter"/>
</dbReference>
<dbReference type="AlphaFoldDB" id="A0A0H2TJZ7"/>
<dbReference type="OrthoDB" id="17089at2759"/>
<reference evidence="1" key="1">
    <citation type="submission" date="2010-05" db="EMBL/GenBank/DDBJ databases">
        <title>The Genome Sequence of Magnaporthe poae strain ATCC 64411.</title>
        <authorList>
            <consortium name="The Broad Institute Genome Sequencing Platform"/>
            <consortium name="Broad Institute Genome Sequencing Center for Infectious Disease"/>
            <person name="Ma L.-J."/>
            <person name="Dead R."/>
            <person name="Young S."/>
            <person name="Zeng Q."/>
            <person name="Koehrsen M."/>
            <person name="Alvarado L."/>
            <person name="Berlin A."/>
            <person name="Chapman S.B."/>
            <person name="Chen Z."/>
            <person name="Freedman E."/>
            <person name="Gellesch M."/>
            <person name="Goldberg J."/>
            <person name="Griggs A."/>
            <person name="Gujja S."/>
            <person name="Heilman E.R."/>
            <person name="Heiman D."/>
            <person name="Hepburn T."/>
            <person name="Howarth C."/>
            <person name="Jen D."/>
            <person name="Larson L."/>
            <person name="Mehta T."/>
            <person name="Neiman D."/>
            <person name="Pearson M."/>
            <person name="Roberts A."/>
            <person name="Saif S."/>
            <person name="Shea T."/>
            <person name="Shenoy N."/>
            <person name="Sisk P."/>
            <person name="Stolte C."/>
            <person name="Sykes S."/>
            <person name="Walk T."/>
            <person name="White J."/>
            <person name="Yandava C."/>
            <person name="Haas B."/>
            <person name="Nusbaum C."/>
            <person name="Birren B."/>
        </authorList>
    </citation>
    <scope>NUCLEOTIDE SEQUENCE</scope>
    <source>
        <strain evidence="1">ATCC 64411</strain>
    </source>
</reference>
<dbReference type="PANTHER" id="PTHR28106">
    <property type="entry name" value="MITOCHONDRIAL ATPASE COMPLEX SUBUNIT ATP10"/>
    <property type="match status" value="1"/>
</dbReference>
<reference evidence="1" key="2">
    <citation type="submission" date="2011-03" db="EMBL/GenBank/DDBJ databases">
        <title>Annotation of Magnaporthe poae ATCC 64411.</title>
        <authorList>
            <person name="Ma L.-J."/>
            <person name="Dead R."/>
            <person name="Young S.K."/>
            <person name="Zeng Q."/>
            <person name="Gargeya S."/>
            <person name="Fitzgerald M."/>
            <person name="Haas B."/>
            <person name="Abouelleil A."/>
            <person name="Alvarado L."/>
            <person name="Arachchi H.M."/>
            <person name="Berlin A."/>
            <person name="Brown A."/>
            <person name="Chapman S.B."/>
            <person name="Chen Z."/>
            <person name="Dunbar C."/>
            <person name="Freedman E."/>
            <person name="Gearin G."/>
            <person name="Gellesch M."/>
            <person name="Goldberg J."/>
            <person name="Griggs A."/>
            <person name="Gujja S."/>
            <person name="Heiman D."/>
            <person name="Howarth C."/>
            <person name="Larson L."/>
            <person name="Lui A."/>
            <person name="MacDonald P.J.P."/>
            <person name="Mehta T."/>
            <person name="Montmayeur A."/>
            <person name="Murphy C."/>
            <person name="Neiman D."/>
            <person name="Pearson M."/>
            <person name="Priest M."/>
            <person name="Roberts A."/>
            <person name="Saif S."/>
            <person name="Shea T."/>
            <person name="Shenoy N."/>
            <person name="Sisk P."/>
            <person name="Stolte C."/>
            <person name="Sykes S."/>
            <person name="Yandava C."/>
            <person name="Wortman J."/>
            <person name="Nusbaum C."/>
            <person name="Birren B."/>
        </authorList>
    </citation>
    <scope>NUCLEOTIDE SEQUENCE</scope>
    <source>
        <strain evidence="1">ATCC 64411</strain>
    </source>
</reference>
<proteinExistence type="predicted"/>
<protein>
    <submittedName>
        <fullName evidence="1">Mitochondrial ATPase complex subunit ATP10</fullName>
    </submittedName>
</protein>
<gene>
    <name evidence="1" type="ORF">MAPG_03243</name>
</gene>
<dbReference type="EMBL" id="GL876967">
    <property type="protein sequence ID" value="KLU84198.1"/>
    <property type="molecule type" value="Genomic_DNA"/>
</dbReference>
<dbReference type="VEuPathDB" id="FungiDB:MAPG_03243"/>